<evidence type="ECO:0000313" key="2">
    <source>
        <dbReference type="Proteomes" id="UP001589703"/>
    </source>
</evidence>
<evidence type="ECO:0000313" key="1">
    <source>
        <dbReference type="EMBL" id="MFB9739386.1"/>
    </source>
</evidence>
<protein>
    <recommendedName>
        <fullName evidence="3">Holin</fullName>
    </recommendedName>
</protein>
<name>A0ABV5VNI3_9ACTN</name>
<organism evidence="1 2">
    <name type="scientific">Streptomyces thermocoprophilus</name>
    <dbReference type="NCBI Taxonomy" id="78356"/>
    <lineage>
        <taxon>Bacteria</taxon>
        <taxon>Bacillati</taxon>
        <taxon>Actinomycetota</taxon>
        <taxon>Actinomycetes</taxon>
        <taxon>Kitasatosporales</taxon>
        <taxon>Streptomycetaceae</taxon>
        <taxon>Streptomyces</taxon>
    </lineage>
</organism>
<dbReference type="EMBL" id="JBHMAR010000098">
    <property type="protein sequence ID" value="MFB9739386.1"/>
    <property type="molecule type" value="Genomic_DNA"/>
</dbReference>
<dbReference type="RefSeq" id="WP_247472598.1">
    <property type="nucleotide sequence ID" value="NZ_JBHMAR010000098.1"/>
</dbReference>
<gene>
    <name evidence="1" type="ORF">ACFFRO_30450</name>
</gene>
<keyword evidence="2" id="KW-1185">Reference proteome</keyword>
<comment type="caution">
    <text evidence="1">The sequence shown here is derived from an EMBL/GenBank/DDBJ whole genome shotgun (WGS) entry which is preliminary data.</text>
</comment>
<accession>A0ABV5VNI3</accession>
<proteinExistence type="predicted"/>
<sequence length="87" mass="9179">MNLFASLMRTVVPIAVGVLLGLAARAGLDLDDATVTATLTTLYYALFRVLEEAAGRIGWEPLRVVAGVLLGWARPPAYNPPGEGAAR</sequence>
<dbReference type="Proteomes" id="UP001589703">
    <property type="component" value="Unassembled WGS sequence"/>
</dbReference>
<evidence type="ECO:0008006" key="3">
    <source>
        <dbReference type="Google" id="ProtNLM"/>
    </source>
</evidence>
<reference evidence="1 2" key="1">
    <citation type="submission" date="2024-09" db="EMBL/GenBank/DDBJ databases">
        <authorList>
            <person name="Sun Q."/>
            <person name="Mori K."/>
        </authorList>
    </citation>
    <scope>NUCLEOTIDE SEQUENCE [LARGE SCALE GENOMIC DNA]</scope>
    <source>
        <strain evidence="1 2">JCM 10918</strain>
    </source>
</reference>